<reference evidence="13 14" key="1">
    <citation type="submission" date="2020-01" db="EMBL/GenBank/DDBJ databases">
        <title>Paenibacillus sp. nov., isolated from tomato rhizosphere.</title>
        <authorList>
            <person name="Weon H.-Y."/>
            <person name="Lee S.A."/>
        </authorList>
    </citation>
    <scope>NUCLEOTIDE SEQUENCE [LARGE SCALE GENOMIC DNA]</scope>
    <source>
        <strain evidence="13 14">12200R-189</strain>
    </source>
</reference>
<dbReference type="PROSITE" id="PS01331">
    <property type="entry name" value="THYMIDYLATE_KINASE"/>
    <property type="match status" value="1"/>
</dbReference>
<accession>A0A6C0FRG1</accession>
<feature type="binding site" evidence="11">
    <location>
        <begin position="23"/>
        <end position="30"/>
    </location>
    <ligand>
        <name>ATP</name>
        <dbReference type="ChEBI" id="CHEBI:30616"/>
    </ligand>
</feature>
<dbReference type="KEGG" id="plyc:GXP70_00870"/>
<keyword evidence="14" id="KW-1185">Reference proteome</keyword>
<dbReference type="GO" id="GO:0006235">
    <property type="term" value="P:dTTP biosynthetic process"/>
    <property type="evidence" value="ECO:0007669"/>
    <property type="project" value="UniProtKB-UniRule"/>
</dbReference>
<evidence type="ECO:0000256" key="9">
    <source>
        <dbReference type="ARBA" id="ARBA00048743"/>
    </source>
</evidence>
<evidence type="ECO:0000256" key="11">
    <source>
        <dbReference type="HAMAP-Rule" id="MF_00165"/>
    </source>
</evidence>
<evidence type="ECO:0000256" key="3">
    <source>
        <dbReference type="ARBA" id="ARBA00017144"/>
    </source>
</evidence>
<dbReference type="GO" id="GO:0005829">
    <property type="term" value="C:cytosol"/>
    <property type="evidence" value="ECO:0007669"/>
    <property type="project" value="TreeGrafter"/>
</dbReference>
<protein>
    <recommendedName>
        <fullName evidence="3 11">Thymidylate kinase</fullName>
        <ecNumber evidence="2 11">2.7.4.9</ecNumber>
    </recommendedName>
    <alternativeName>
        <fullName evidence="11">dTMP kinase</fullName>
    </alternativeName>
</protein>
<keyword evidence="4 11" id="KW-0808">Transferase</keyword>
<evidence type="ECO:0000256" key="7">
    <source>
        <dbReference type="ARBA" id="ARBA00022777"/>
    </source>
</evidence>
<evidence type="ECO:0000256" key="5">
    <source>
        <dbReference type="ARBA" id="ARBA00022727"/>
    </source>
</evidence>
<evidence type="ECO:0000259" key="12">
    <source>
        <dbReference type="Pfam" id="PF02223"/>
    </source>
</evidence>
<dbReference type="Gene3D" id="3.40.50.300">
    <property type="entry name" value="P-loop containing nucleotide triphosphate hydrolases"/>
    <property type="match status" value="1"/>
</dbReference>
<dbReference type="CDD" id="cd01672">
    <property type="entry name" value="TMPK"/>
    <property type="match status" value="1"/>
</dbReference>
<evidence type="ECO:0000313" key="14">
    <source>
        <dbReference type="Proteomes" id="UP000476064"/>
    </source>
</evidence>
<evidence type="ECO:0000256" key="10">
    <source>
        <dbReference type="ARBA" id="ARBA00057735"/>
    </source>
</evidence>
<proteinExistence type="inferred from homology"/>
<keyword evidence="7 11" id="KW-0418">Kinase</keyword>
<organism evidence="13 14">
    <name type="scientific">Paenibacillus lycopersici</name>
    <dbReference type="NCBI Taxonomy" id="2704462"/>
    <lineage>
        <taxon>Bacteria</taxon>
        <taxon>Bacillati</taxon>
        <taxon>Bacillota</taxon>
        <taxon>Bacilli</taxon>
        <taxon>Bacillales</taxon>
        <taxon>Paenibacillaceae</taxon>
        <taxon>Paenibacillus</taxon>
    </lineage>
</organism>
<evidence type="ECO:0000256" key="2">
    <source>
        <dbReference type="ARBA" id="ARBA00012980"/>
    </source>
</evidence>
<keyword evidence="8 11" id="KW-0067">ATP-binding</keyword>
<dbReference type="HAMAP" id="MF_00165">
    <property type="entry name" value="Thymidylate_kinase"/>
    <property type="match status" value="1"/>
</dbReference>
<gene>
    <name evidence="11" type="primary">tmk</name>
    <name evidence="13" type="ORF">GXP70_00870</name>
</gene>
<dbReference type="Proteomes" id="UP000476064">
    <property type="component" value="Chromosome"/>
</dbReference>
<comment type="catalytic activity">
    <reaction evidence="9 11">
        <text>dTMP + ATP = dTDP + ADP</text>
        <dbReference type="Rhea" id="RHEA:13517"/>
        <dbReference type="ChEBI" id="CHEBI:30616"/>
        <dbReference type="ChEBI" id="CHEBI:58369"/>
        <dbReference type="ChEBI" id="CHEBI:63528"/>
        <dbReference type="ChEBI" id="CHEBI:456216"/>
        <dbReference type="EC" id="2.7.4.9"/>
    </reaction>
</comment>
<keyword evidence="6 11" id="KW-0547">Nucleotide-binding</keyword>
<evidence type="ECO:0000256" key="1">
    <source>
        <dbReference type="ARBA" id="ARBA00009776"/>
    </source>
</evidence>
<dbReference type="InterPro" id="IPR039430">
    <property type="entry name" value="Thymidylate_kin-like_dom"/>
</dbReference>
<dbReference type="EMBL" id="CP048209">
    <property type="protein sequence ID" value="QHT58672.1"/>
    <property type="molecule type" value="Genomic_DNA"/>
</dbReference>
<dbReference type="NCBIfam" id="TIGR00041">
    <property type="entry name" value="DTMP_kinase"/>
    <property type="match status" value="1"/>
</dbReference>
<dbReference type="InterPro" id="IPR018095">
    <property type="entry name" value="Thymidylate_kin_CS"/>
</dbReference>
<dbReference type="GO" id="GO:0005524">
    <property type="term" value="F:ATP binding"/>
    <property type="evidence" value="ECO:0007669"/>
    <property type="project" value="UniProtKB-UniRule"/>
</dbReference>
<evidence type="ECO:0000256" key="4">
    <source>
        <dbReference type="ARBA" id="ARBA00022679"/>
    </source>
</evidence>
<dbReference type="EC" id="2.7.4.9" evidence="2 11"/>
<evidence type="ECO:0000256" key="6">
    <source>
        <dbReference type="ARBA" id="ARBA00022741"/>
    </source>
</evidence>
<dbReference type="SUPFAM" id="SSF52540">
    <property type="entry name" value="P-loop containing nucleoside triphosphate hydrolases"/>
    <property type="match status" value="1"/>
</dbReference>
<dbReference type="GO" id="GO:0004798">
    <property type="term" value="F:dTMP kinase activity"/>
    <property type="evidence" value="ECO:0007669"/>
    <property type="project" value="UniProtKB-UniRule"/>
</dbReference>
<feature type="domain" description="Thymidylate kinase-like" evidence="12">
    <location>
        <begin position="21"/>
        <end position="211"/>
    </location>
</feature>
<dbReference type="FunFam" id="3.40.50.300:FF:000225">
    <property type="entry name" value="Thymidylate kinase"/>
    <property type="match status" value="1"/>
</dbReference>
<dbReference type="PANTHER" id="PTHR10344:SF4">
    <property type="entry name" value="UMP-CMP KINASE 2, MITOCHONDRIAL"/>
    <property type="match status" value="1"/>
</dbReference>
<dbReference type="InterPro" id="IPR018094">
    <property type="entry name" value="Thymidylate_kinase"/>
</dbReference>
<dbReference type="RefSeq" id="WP_162354745.1">
    <property type="nucleotide sequence ID" value="NZ_CP048209.1"/>
</dbReference>
<name>A0A6C0FRG1_9BACL</name>
<keyword evidence="5 11" id="KW-0545">Nucleotide biosynthesis</keyword>
<dbReference type="PANTHER" id="PTHR10344">
    <property type="entry name" value="THYMIDYLATE KINASE"/>
    <property type="match status" value="1"/>
</dbReference>
<dbReference type="GO" id="GO:0006233">
    <property type="term" value="P:dTDP biosynthetic process"/>
    <property type="evidence" value="ECO:0007669"/>
    <property type="project" value="InterPro"/>
</dbReference>
<evidence type="ECO:0000313" key="13">
    <source>
        <dbReference type="EMBL" id="QHT58672.1"/>
    </source>
</evidence>
<comment type="function">
    <text evidence="10 11">Phosphorylation of dTMP to form dTDP in both de novo and salvage pathways of dTTP synthesis.</text>
</comment>
<dbReference type="GO" id="GO:0006227">
    <property type="term" value="P:dUDP biosynthetic process"/>
    <property type="evidence" value="ECO:0007669"/>
    <property type="project" value="TreeGrafter"/>
</dbReference>
<dbReference type="Pfam" id="PF02223">
    <property type="entry name" value="Thymidylate_kin"/>
    <property type="match status" value="1"/>
</dbReference>
<sequence length="220" mass="24244">MIRVLTDRGVRQLDKGLFVTFEGGEGAGKTTLIDELAKTLRCQGRDVLTTREPGGIPIAEQIRGILLDRNHTAMDPRTEALLYAAARRQHLAERVIPALARGAIVICDRFIDSSLAYQGYARGLGIDEIRAVNAFAIGDHMPALTFWLDISPEVGLARVHAGDGREVNRLDLEGFAFHEAVREGYRQLHESDPGRIVRIDAEQAPESVLNDVLSILNARL</sequence>
<dbReference type="AlphaFoldDB" id="A0A6C0FRG1"/>
<dbReference type="InterPro" id="IPR027417">
    <property type="entry name" value="P-loop_NTPase"/>
</dbReference>
<comment type="similarity">
    <text evidence="1 11">Belongs to the thymidylate kinase family.</text>
</comment>
<evidence type="ECO:0000256" key="8">
    <source>
        <dbReference type="ARBA" id="ARBA00022840"/>
    </source>
</evidence>